<feature type="domain" description="Methyltransferase FkbM" evidence="1">
    <location>
        <begin position="77"/>
        <end position="245"/>
    </location>
</feature>
<dbReference type="InterPro" id="IPR052514">
    <property type="entry name" value="SAM-dependent_MTase"/>
</dbReference>
<evidence type="ECO:0000313" key="2">
    <source>
        <dbReference type="EMBL" id="GAA0259772.1"/>
    </source>
</evidence>
<dbReference type="EMBL" id="BAAAFO010000004">
    <property type="protein sequence ID" value="GAA0259772.1"/>
    <property type="molecule type" value="Genomic_DNA"/>
</dbReference>
<protein>
    <recommendedName>
        <fullName evidence="1">Methyltransferase FkbM domain-containing protein</fullName>
    </recommendedName>
</protein>
<dbReference type="PANTHER" id="PTHR34203">
    <property type="entry name" value="METHYLTRANSFERASE, FKBM FAMILY PROTEIN"/>
    <property type="match status" value="1"/>
</dbReference>
<dbReference type="NCBIfam" id="TIGR01444">
    <property type="entry name" value="fkbM_fam"/>
    <property type="match status" value="1"/>
</dbReference>
<dbReference type="Proteomes" id="UP001500657">
    <property type="component" value="Unassembled WGS sequence"/>
</dbReference>
<accession>A0ABN0US40</accession>
<dbReference type="InterPro" id="IPR029063">
    <property type="entry name" value="SAM-dependent_MTases_sf"/>
</dbReference>
<dbReference type="PANTHER" id="PTHR34203:SF15">
    <property type="entry name" value="SLL1173 PROTEIN"/>
    <property type="match status" value="1"/>
</dbReference>
<gene>
    <name evidence="2" type="ORF">GCM10009126_26430</name>
</gene>
<reference evidence="2 3" key="1">
    <citation type="journal article" date="2019" name="Int. J. Syst. Evol. Microbiol.">
        <title>The Global Catalogue of Microorganisms (GCM) 10K type strain sequencing project: providing services to taxonomists for standard genome sequencing and annotation.</title>
        <authorList>
            <consortium name="The Broad Institute Genomics Platform"/>
            <consortium name="The Broad Institute Genome Sequencing Center for Infectious Disease"/>
            <person name="Wu L."/>
            <person name="Ma J."/>
        </authorList>
    </citation>
    <scope>NUCLEOTIDE SEQUENCE [LARGE SCALE GENOMIC DNA]</scope>
    <source>
        <strain evidence="2 3">JCM 16242</strain>
    </source>
</reference>
<sequence>MATFQISYANFIQQKLRRILIKMGEAKLKERDATFFVRTNDDIGSQIQAGITYEQPVLEIIASIIKSRLCPDAIAFDVGSNIGNHAIRLSKLFKRVYSFEPNLSSYYAQLANITANHIGNINVYNFGLSDKAEIAEMRIPREDNIGTARFSLHNETHTLDPLHDKEQKSISLPPAKLVVGDAFISESKLANENINFVKVDVEGMELNVLGGLHECLLSQHPVICLEALSSAFADKIIRYLESLGYTHFSSIASTKLRLRSLAHATDLLRAKKVYYLKKYTQYAGANYRMIFASIIDLTEGDKEKEPA</sequence>
<evidence type="ECO:0000259" key="1">
    <source>
        <dbReference type="Pfam" id="PF05050"/>
    </source>
</evidence>
<keyword evidence="3" id="KW-1185">Reference proteome</keyword>
<organism evidence="2 3">
    <name type="scientific">Rhodanobacter caeni</name>
    <dbReference type="NCBI Taxonomy" id="657654"/>
    <lineage>
        <taxon>Bacteria</taxon>
        <taxon>Pseudomonadati</taxon>
        <taxon>Pseudomonadota</taxon>
        <taxon>Gammaproteobacteria</taxon>
        <taxon>Lysobacterales</taxon>
        <taxon>Rhodanobacteraceae</taxon>
        <taxon>Rhodanobacter</taxon>
    </lineage>
</organism>
<comment type="caution">
    <text evidence="2">The sequence shown here is derived from an EMBL/GenBank/DDBJ whole genome shotgun (WGS) entry which is preliminary data.</text>
</comment>
<proteinExistence type="predicted"/>
<name>A0ABN0US40_9GAMM</name>
<dbReference type="SUPFAM" id="SSF53335">
    <property type="entry name" value="S-adenosyl-L-methionine-dependent methyltransferases"/>
    <property type="match status" value="1"/>
</dbReference>
<dbReference type="InterPro" id="IPR006342">
    <property type="entry name" value="FkbM_mtfrase"/>
</dbReference>
<evidence type="ECO:0000313" key="3">
    <source>
        <dbReference type="Proteomes" id="UP001500657"/>
    </source>
</evidence>
<dbReference type="RefSeq" id="WP_343883279.1">
    <property type="nucleotide sequence ID" value="NZ_BAAAFO010000004.1"/>
</dbReference>
<dbReference type="Pfam" id="PF05050">
    <property type="entry name" value="Methyltransf_21"/>
    <property type="match status" value="1"/>
</dbReference>
<dbReference type="Gene3D" id="3.40.50.150">
    <property type="entry name" value="Vaccinia Virus protein VP39"/>
    <property type="match status" value="1"/>
</dbReference>